<dbReference type="Proteomes" id="UP000242474">
    <property type="component" value="Unassembled WGS sequence"/>
</dbReference>
<dbReference type="PANTHER" id="PTHR22846">
    <property type="entry name" value="WD40 REPEAT PROTEIN"/>
    <property type="match status" value="1"/>
</dbReference>
<protein>
    <submittedName>
        <fullName evidence="9">WD40 repeat-like protein</fullName>
    </submittedName>
</protein>
<dbReference type="SUPFAM" id="SSF50978">
    <property type="entry name" value="WD40 repeat-like"/>
    <property type="match status" value="1"/>
</dbReference>
<dbReference type="FunFam" id="2.130.10.10:FF:000218">
    <property type="entry name" value="WD40 repeat-containing protein HOS15"/>
    <property type="match status" value="1"/>
</dbReference>
<dbReference type="SMART" id="SM00320">
    <property type="entry name" value="WD40"/>
    <property type="match status" value="8"/>
</dbReference>
<keyword evidence="2 7" id="KW-0853">WD repeat</keyword>
<dbReference type="PROSITE" id="PS50082">
    <property type="entry name" value="WD_REPEATS_2"/>
    <property type="match status" value="6"/>
</dbReference>
<dbReference type="OrthoDB" id="1367865at2759"/>
<feature type="repeat" description="WD" evidence="7">
    <location>
        <begin position="484"/>
        <end position="525"/>
    </location>
</feature>
<feature type="repeat" description="WD" evidence="7">
    <location>
        <begin position="396"/>
        <end position="430"/>
    </location>
</feature>
<dbReference type="InterPro" id="IPR020472">
    <property type="entry name" value="WD40_PAC1"/>
</dbReference>
<dbReference type="PANTHER" id="PTHR22846:SF2">
    <property type="entry name" value="F-BOX-LIKE_WD REPEAT-CONTAINING PROTEIN EBI"/>
    <property type="match status" value="1"/>
</dbReference>
<evidence type="ECO:0000256" key="7">
    <source>
        <dbReference type="PROSITE-ProRule" id="PRU00221"/>
    </source>
</evidence>
<dbReference type="Pfam" id="PF00400">
    <property type="entry name" value="WD40"/>
    <property type="match status" value="7"/>
</dbReference>
<dbReference type="PROSITE" id="PS00678">
    <property type="entry name" value="WD_REPEATS_1"/>
    <property type="match status" value="4"/>
</dbReference>
<gene>
    <name evidence="9" type="ORF">COEREDRAFT_82308</name>
</gene>
<proteinExistence type="predicted"/>
<keyword evidence="3" id="KW-0677">Repeat</keyword>
<dbReference type="SMART" id="SM00667">
    <property type="entry name" value="LisH"/>
    <property type="match status" value="1"/>
</dbReference>
<feature type="repeat" description="WD" evidence="7">
    <location>
        <begin position="440"/>
        <end position="483"/>
    </location>
</feature>
<dbReference type="InterPro" id="IPR036322">
    <property type="entry name" value="WD40_repeat_dom_sf"/>
</dbReference>
<feature type="region of interest" description="Disordered" evidence="8">
    <location>
        <begin position="161"/>
        <end position="180"/>
    </location>
</feature>
<dbReference type="InterPro" id="IPR019775">
    <property type="entry name" value="WD40_repeat_CS"/>
</dbReference>
<dbReference type="FunFam" id="1.20.960.30:FF:000001">
    <property type="entry name" value="F-box-like/WD repeat-containing protein TBL1XR1"/>
    <property type="match status" value="1"/>
</dbReference>
<dbReference type="InterPro" id="IPR015943">
    <property type="entry name" value="WD40/YVTN_repeat-like_dom_sf"/>
</dbReference>
<keyword evidence="5" id="KW-0804">Transcription</keyword>
<dbReference type="InterPro" id="IPR001680">
    <property type="entry name" value="WD40_rpt"/>
</dbReference>
<evidence type="ECO:0000256" key="5">
    <source>
        <dbReference type="ARBA" id="ARBA00023163"/>
    </source>
</evidence>
<dbReference type="GO" id="GO:0006357">
    <property type="term" value="P:regulation of transcription by RNA polymerase II"/>
    <property type="evidence" value="ECO:0007669"/>
    <property type="project" value="TreeGrafter"/>
</dbReference>
<feature type="repeat" description="WD" evidence="7">
    <location>
        <begin position="312"/>
        <end position="353"/>
    </location>
</feature>
<dbReference type="PROSITE" id="PS50294">
    <property type="entry name" value="WD_REPEATS_REGION"/>
    <property type="match status" value="5"/>
</dbReference>
<evidence type="ECO:0000256" key="3">
    <source>
        <dbReference type="ARBA" id="ARBA00022737"/>
    </source>
</evidence>
<accession>A0A2G5B7W7</accession>
<dbReference type="Gene3D" id="2.130.10.10">
    <property type="entry name" value="YVTN repeat-like/Quinoprotein amine dehydrogenase"/>
    <property type="match status" value="1"/>
</dbReference>
<dbReference type="InterPro" id="IPR006594">
    <property type="entry name" value="LisH"/>
</dbReference>
<evidence type="ECO:0000256" key="6">
    <source>
        <dbReference type="ARBA" id="ARBA00023242"/>
    </source>
</evidence>
<dbReference type="STRING" id="763665.A0A2G5B7W7"/>
<evidence type="ECO:0000313" key="9">
    <source>
        <dbReference type="EMBL" id="PIA15108.1"/>
    </source>
</evidence>
<dbReference type="InterPro" id="IPR045183">
    <property type="entry name" value="Ebi-like"/>
</dbReference>
<dbReference type="AlphaFoldDB" id="A0A2G5B7W7"/>
<dbReference type="Gene3D" id="1.20.960.30">
    <property type="match status" value="1"/>
</dbReference>
<feature type="compositionally biased region" description="Acidic residues" evidence="8">
    <location>
        <begin position="170"/>
        <end position="180"/>
    </location>
</feature>
<dbReference type="GO" id="GO:0034967">
    <property type="term" value="C:Set3 complex"/>
    <property type="evidence" value="ECO:0007669"/>
    <property type="project" value="TreeGrafter"/>
</dbReference>
<keyword evidence="6" id="KW-0539">Nucleus</keyword>
<keyword evidence="4" id="KW-0805">Transcription regulation</keyword>
<dbReference type="PRINTS" id="PR00320">
    <property type="entry name" value="GPROTEINBRPT"/>
</dbReference>
<dbReference type="PROSITE" id="PS50896">
    <property type="entry name" value="LISH"/>
    <property type="match status" value="1"/>
</dbReference>
<reference evidence="9 10" key="1">
    <citation type="journal article" date="2015" name="Genome Biol. Evol.">
        <title>Phylogenomic analyses indicate that early fungi evolved digesting cell walls of algal ancestors of land plants.</title>
        <authorList>
            <person name="Chang Y."/>
            <person name="Wang S."/>
            <person name="Sekimoto S."/>
            <person name="Aerts A.L."/>
            <person name="Choi C."/>
            <person name="Clum A."/>
            <person name="LaButti K.M."/>
            <person name="Lindquist E.A."/>
            <person name="Yee Ngan C."/>
            <person name="Ohm R.A."/>
            <person name="Salamov A.A."/>
            <person name="Grigoriev I.V."/>
            <person name="Spatafora J.W."/>
            <person name="Berbee M.L."/>
        </authorList>
    </citation>
    <scope>NUCLEOTIDE SEQUENCE [LARGE SCALE GENOMIC DNA]</scope>
    <source>
        <strain evidence="9 10">NRRL 1564</strain>
    </source>
</reference>
<dbReference type="CDD" id="cd00200">
    <property type="entry name" value="WD40"/>
    <property type="match status" value="1"/>
</dbReference>
<feature type="repeat" description="WD" evidence="7">
    <location>
        <begin position="271"/>
        <end position="303"/>
    </location>
</feature>
<comment type="subcellular location">
    <subcellularLocation>
        <location evidence="1">Nucleus</location>
    </subcellularLocation>
</comment>
<dbReference type="EMBL" id="KZ303510">
    <property type="protein sequence ID" value="PIA15108.1"/>
    <property type="molecule type" value="Genomic_DNA"/>
</dbReference>
<dbReference type="GO" id="GO:0003714">
    <property type="term" value="F:transcription corepressor activity"/>
    <property type="evidence" value="ECO:0007669"/>
    <property type="project" value="InterPro"/>
</dbReference>
<name>A0A2G5B7W7_COERN</name>
<sequence length="559" mass="61243">MLKSDDVNYLVYRYLKESGFLHSSYIFQFESQIHKGDQEEQPNVEPGSLIRVLQKGLQYMDVETHLNEDGTARLCTAPFSLVGKHVCSVQQQQSATETTSNGNNIRQQQALLFQGSKGNSRTAVSSPVHGGHTLVHDTVATVTKDVRRHVKAIREANSGQSMVVESTATAEEEDESMDVDVPDAEKSSQKSALFEAKSTLGGKGRVTADSVQLLRGHTAPVFLCAWCPAASNVLATGAGDGTARIWDLSRQLPSDDEQAVVLRHDSESLDTNSPRVDVTSIVWNDQGTLLATACFNGQLRIWSAKGELKQSLQQRAVPIIAMRWNRKGSYLLSAYLDGTVAMWDVSLGKLRHEYKAHLGCVLDVDWLDNSTFASCGSDRAVKVWRDNDNSAPIKTFTGHKSDINAIKWHPGGKYLASASDDGTVKIWSISGDGQQPVQDFFGHSQQVYMVKWLPRADKAIVASASFDGNVRVWDVYSKACIRVLAAHTKAVDCLSFSSDARYLATGSFDKKVCIWNIKDGSLEKTYLADDAVHDVQWATKGKVAAAIANSNVAVFDPLI</sequence>
<evidence type="ECO:0000313" key="10">
    <source>
        <dbReference type="Proteomes" id="UP000242474"/>
    </source>
</evidence>
<evidence type="ECO:0000256" key="2">
    <source>
        <dbReference type="ARBA" id="ARBA00022574"/>
    </source>
</evidence>
<organism evidence="9 10">
    <name type="scientific">Coemansia reversa (strain ATCC 12441 / NRRL 1564)</name>
    <dbReference type="NCBI Taxonomy" id="763665"/>
    <lineage>
        <taxon>Eukaryota</taxon>
        <taxon>Fungi</taxon>
        <taxon>Fungi incertae sedis</taxon>
        <taxon>Zoopagomycota</taxon>
        <taxon>Kickxellomycotina</taxon>
        <taxon>Kickxellomycetes</taxon>
        <taxon>Kickxellales</taxon>
        <taxon>Kickxellaceae</taxon>
        <taxon>Coemansia</taxon>
    </lineage>
</organism>
<evidence type="ECO:0000256" key="1">
    <source>
        <dbReference type="ARBA" id="ARBA00004123"/>
    </source>
</evidence>
<evidence type="ECO:0000256" key="8">
    <source>
        <dbReference type="SAM" id="MobiDB-lite"/>
    </source>
</evidence>
<keyword evidence="10" id="KW-1185">Reference proteome</keyword>
<evidence type="ECO:0000256" key="4">
    <source>
        <dbReference type="ARBA" id="ARBA00023015"/>
    </source>
</evidence>
<feature type="repeat" description="WD" evidence="7">
    <location>
        <begin position="214"/>
        <end position="249"/>
    </location>
</feature>